<keyword evidence="3" id="KW-1185">Reference proteome</keyword>
<feature type="compositionally biased region" description="Polar residues" evidence="1">
    <location>
        <begin position="13"/>
        <end position="24"/>
    </location>
</feature>
<feature type="compositionally biased region" description="Basic and acidic residues" evidence="1">
    <location>
        <begin position="1"/>
        <end position="12"/>
    </location>
</feature>
<dbReference type="Proteomes" id="UP001331761">
    <property type="component" value="Unassembled WGS sequence"/>
</dbReference>
<organism evidence="2 3">
    <name type="scientific">Trichostrongylus colubriformis</name>
    <name type="common">Black scour worm</name>
    <dbReference type="NCBI Taxonomy" id="6319"/>
    <lineage>
        <taxon>Eukaryota</taxon>
        <taxon>Metazoa</taxon>
        <taxon>Ecdysozoa</taxon>
        <taxon>Nematoda</taxon>
        <taxon>Chromadorea</taxon>
        <taxon>Rhabditida</taxon>
        <taxon>Rhabditina</taxon>
        <taxon>Rhabditomorpha</taxon>
        <taxon>Strongyloidea</taxon>
        <taxon>Trichostrongylidae</taxon>
        <taxon>Trichostrongylus</taxon>
    </lineage>
</organism>
<protein>
    <submittedName>
        <fullName evidence="2">Uncharacterized protein</fullName>
    </submittedName>
</protein>
<evidence type="ECO:0000313" key="3">
    <source>
        <dbReference type="Proteomes" id="UP001331761"/>
    </source>
</evidence>
<evidence type="ECO:0000256" key="1">
    <source>
        <dbReference type="SAM" id="MobiDB-lite"/>
    </source>
</evidence>
<feature type="non-terminal residue" evidence="2">
    <location>
        <position position="125"/>
    </location>
</feature>
<proteinExistence type="predicted"/>
<feature type="region of interest" description="Disordered" evidence="1">
    <location>
        <begin position="1"/>
        <end position="47"/>
    </location>
</feature>
<dbReference type="AlphaFoldDB" id="A0AAN8FDW6"/>
<evidence type="ECO:0000313" key="2">
    <source>
        <dbReference type="EMBL" id="KAK5977610.1"/>
    </source>
</evidence>
<reference evidence="2 3" key="1">
    <citation type="submission" date="2019-10" db="EMBL/GenBank/DDBJ databases">
        <title>Assembly and Annotation for the nematode Trichostrongylus colubriformis.</title>
        <authorList>
            <person name="Martin J."/>
        </authorList>
    </citation>
    <scope>NUCLEOTIDE SEQUENCE [LARGE SCALE GENOMIC DNA]</scope>
    <source>
        <strain evidence="2">G859</strain>
        <tissue evidence="2">Whole worm</tissue>
    </source>
</reference>
<name>A0AAN8FDW6_TRICO</name>
<comment type="caution">
    <text evidence="2">The sequence shown here is derived from an EMBL/GenBank/DDBJ whole genome shotgun (WGS) entry which is preliminary data.</text>
</comment>
<gene>
    <name evidence="2" type="ORF">GCK32_017683</name>
</gene>
<feature type="region of interest" description="Disordered" evidence="1">
    <location>
        <begin position="73"/>
        <end position="96"/>
    </location>
</feature>
<sequence>MPSKERTREPSKEQPSTEQPSTEQPELRGRLPSRAPRGHQLDKLTSMDRFLEKLETVEGPSSRERYSQEGLLEVATTQSTRQSLEIAPTPPSERPSIRDMIVSMKEPFVATADATATEQSTLLAK</sequence>
<dbReference type="EMBL" id="WIXE01010383">
    <property type="protein sequence ID" value="KAK5977610.1"/>
    <property type="molecule type" value="Genomic_DNA"/>
</dbReference>
<accession>A0AAN8FDW6</accession>